<gene>
    <name evidence="1" type="ORF">AOE01nite_13940</name>
</gene>
<reference evidence="1 2" key="1">
    <citation type="submission" date="2019-07" db="EMBL/GenBank/DDBJ databases">
        <title>Whole genome shotgun sequence of Acetobacter oeni NBRC 105207.</title>
        <authorList>
            <person name="Hosoyama A."/>
            <person name="Uohara A."/>
            <person name="Ohji S."/>
            <person name="Ichikawa N."/>
        </authorList>
    </citation>
    <scope>NUCLEOTIDE SEQUENCE [LARGE SCALE GENOMIC DNA]</scope>
    <source>
        <strain evidence="1 2">NBRC 105207</strain>
    </source>
</reference>
<organism evidence="1 2">
    <name type="scientific">Acetobacter oeni</name>
    <dbReference type="NCBI Taxonomy" id="304077"/>
    <lineage>
        <taxon>Bacteria</taxon>
        <taxon>Pseudomonadati</taxon>
        <taxon>Pseudomonadota</taxon>
        <taxon>Alphaproteobacteria</taxon>
        <taxon>Acetobacterales</taxon>
        <taxon>Acetobacteraceae</taxon>
        <taxon>Acetobacter</taxon>
    </lineage>
</organism>
<protein>
    <submittedName>
        <fullName evidence="1">Uncharacterized protein</fullName>
    </submittedName>
</protein>
<sequence length="86" mass="9451">MKQGMLKPGMVDVFGVLPHIKRRIKDIYGTQRNFAKAIGVTDSHLSDALCGRSGYPKGMLPKLGIRQKTYFEIMDIPTGVGARGSE</sequence>
<evidence type="ECO:0000313" key="1">
    <source>
        <dbReference type="EMBL" id="GEN63170.1"/>
    </source>
</evidence>
<dbReference type="AlphaFoldDB" id="A0A511XJP1"/>
<proteinExistence type="predicted"/>
<dbReference type="Proteomes" id="UP000321746">
    <property type="component" value="Unassembled WGS sequence"/>
</dbReference>
<dbReference type="RefSeq" id="WP_146887494.1">
    <property type="nucleotide sequence ID" value="NZ_BJYG01000017.1"/>
</dbReference>
<comment type="caution">
    <text evidence="1">The sequence shown here is derived from an EMBL/GenBank/DDBJ whole genome shotgun (WGS) entry which is preliminary data.</text>
</comment>
<name>A0A511XJP1_9PROT</name>
<dbReference type="OrthoDB" id="2418220at2"/>
<accession>A0A511XJP1</accession>
<dbReference type="EMBL" id="BJYG01000017">
    <property type="protein sequence ID" value="GEN63170.1"/>
    <property type="molecule type" value="Genomic_DNA"/>
</dbReference>
<evidence type="ECO:0000313" key="2">
    <source>
        <dbReference type="Proteomes" id="UP000321746"/>
    </source>
</evidence>
<keyword evidence="2" id="KW-1185">Reference proteome</keyword>